<dbReference type="PANTHER" id="PTHR21301">
    <property type="entry name" value="REVERSE TRANSCRIPTASE"/>
    <property type="match status" value="1"/>
</dbReference>
<reference evidence="1 2" key="1">
    <citation type="submission" date="2022-05" db="EMBL/GenBank/DDBJ databases">
        <authorList>
            <consortium name="Genoscope - CEA"/>
            <person name="William W."/>
        </authorList>
    </citation>
    <scope>NUCLEOTIDE SEQUENCE [LARGE SCALE GENOMIC DNA]</scope>
</reference>
<evidence type="ECO:0008006" key="3">
    <source>
        <dbReference type="Google" id="ProtNLM"/>
    </source>
</evidence>
<feature type="non-terminal residue" evidence="1">
    <location>
        <position position="151"/>
    </location>
</feature>
<gene>
    <name evidence="1" type="ORF">PLOB_00049985</name>
</gene>
<comment type="caution">
    <text evidence="1">The sequence shown here is derived from an EMBL/GenBank/DDBJ whole genome shotgun (WGS) entry which is preliminary data.</text>
</comment>
<dbReference type="PANTHER" id="PTHR21301:SF10">
    <property type="entry name" value="REVERSE TRANSCRIPTASE DOMAIN-CONTAINING PROTEIN"/>
    <property type="match status" value="1"/>
</dbReference>
<evidence type="ECO:0000313" key="2">
    <source>
        <dbReference type="Proteomes" id="UP001159405"/>
    </source>
</evidence>
<sequence length="151" mass="17112">MNKKGATFQKVKQIVEELHQGSFMDEMTFKWLSQTPNPLRIPVFYSLTKIHKLTPVGRPIVAGNDGPTERISSFVDSLLQPIAKSQKSYLKDTTNFVNFIERRNLPEDAFLVSLDVASLYTNIPQEEGINTVCKAYQTFYGENIPIPTQSL</sequence>
<proteinExistence type="predicted"/>
<protein>
    <recommendedName>
        <fullName evidence="3">Reverse transcriptase domain-containing protein</fullName>
    </recommendedName>
</protein>
<name>A0ABN8Q0T6_9CNID</name>
<organism evidence="1 2">
    <name type="scientific">Porites lobata</name>
    <dbReference type="NCBI Taxonomy" id="104759"/>
    <lineage>
        <taxon>Eukaryota</taxon>
        <taxon>Metazoa</taxon>
        <taxon>Cnidaria</taxon>
        <taxon>Anthozoa</taxon>
        <taxon>Hexacorallia</taxon>
        <taxon>Scleractinia</taxon>
        <taxon>Fungiina</taxon>
        <taxon>Poritidae</taxon>
        <taxon>Porites</taxon>
    </lineage>
</organism>
<accession>A0ABN8Q0T6</accession>
<dbReference type="EMBL" id="CALNXK010000098">
    <property type="protein sequence ID" value="CAH3154368.1"/>
    <property type="molecule type" value="Genomic_DNA"/>
</dbReference>
<dbReference type="Proteomes" id="UP001159405">
    <property type="component" value="Unassembled WGS sequence"/>
</dbReference>
<keyword evidence="2" id="KW-1185">Reference proteome</keyword>
<evidence type="ECO:0000313" key="1">
    <source>
        <dbReference type="EMBL" id="CAH3154368.1"/>
    </source>
</evidence>